<keyword evidence="1" id="KW-0813">Transport</keyword>
<feature type="compositionally biased region" description="Basic and acidic residues" evidence="4">
    <location>
        <begin position="445"/>
        <end position="454"/>
    </location>
</feature>
<protein>
    <submittedName>
        <fullName evidence="6">Uncharacterized protein LOC8267302</fullName>
    </submittedName>
</protein>
<dbReference type="CDD" id="cd20406">
    <property type="entry name" value="Tudor_Agenet_AtDUF_rpt2_4"/>
    <property type="match status" value="1"/>
</dbReference>
<feature type="region of interest" description="Disordered" evidence="4">
    <location>
        <begin position="192"/>
        <end position="218"/>
    </location>
</feature>
<dbReference type="InterPro" id="IPR014002">
    <property type="entry name" value="Agenet_dom_plant"/>
</dbReference>
<reference evidence="6" key="1">
    <citation type="submission" date="2018-02" db="EMBL/GenBank/DDBJ databases">
        <title>Rhizophora mucronata_Transcriptome.</title>
        <authorList>
            <person name="Meera S.P."/>
            <person name="Sreeshan A."/>
            <person name="Augustine A."/>
        </authorList>
    </citation>
    <scope>NUCLEOTIDE SEQUENCE</scope>
    <source>
        <tissue evidence="6">Leaf</tissue>
    </source>
</reference>
<feature type="region of interest" description="Disordered" evidence="4">
    <location>
        <begin position="330"/>
        <end position="357"/>
    </location>
</feature>
<proteinExistence type="predicted"/>
<dbReference type="EMBL" id="GGEC01032382">
    <property type="protein sequence ID" value="MBX12866.1"/>
    <property type="molecule type" value="Transcribed_RNA"/>
</dbReference>
<feature type="coiled-coil region" evidence="3">
    <location>
        <begin position="563"/>
        <end position="625"/>
    </location>
</feature>
<keyword evidence="2" id="KW-0341">Growth regulation</keyword>
<accession>A0A2P2L4J5</accession>
<dbReference type="SMART" id="SM00743">
    <property type="entry name" value="Agenet"/>
    <property type="match status" value="1"/>
</dbReference>
<evidence type="ECO:0000256" key="4">
    <source>
        <dbReference type="SAM" id="MobiDB-lite"/>
    </source>
</evidence>
<dbReference type="PANTHER" id="PTHR31917">
    <property type="entry name" value="AGENET DOMAIN-CONTAINING PROTEIN-RELATED"/>
    <property type="match status" value="1"/>
</dbReference>
<dbReference type="Pfam" id="PF05266">
    <property type="entry name" value="DUF724"/>
    <property type="match status" value="1"/>
</dbReference>
<name>A0A2P2L4J5_RHIMU</name>
<evidence type="ECO:0000256" key="2">
    <source>
        <dbReference type="ARBA" id="ARBA00022604"/>
    </source>
</evidence>
<dbReference type="AlphaFoldDB" id="A0A2P2L4J5"/>
<feature type="domain" description="Agenet" evidence="5">
    <location>
        <begin position="18"/>
        <end position="74"/>
    </location>
</feature>
<evidence type="ECO:0000259" key="5">
    <source>
        <dbReference type="SMART" id="SM00743"/>
    </source>
</evidence>
<feature type="region of interest" description="Disordered" evidence="4">
    <location>
        <begin position="426"/>
        <end position="454"/>
    </location>
</feature>
<evidence type="ECO:0000256" key="1">
    <source>
        <dbReference type="ARBA" id="ARBA00022448"/>
    </source>
</evidence>
<dbReference type="InterPro" id="IPR007930">
    <property type="entry name" value="DUF724"/>
</dbReference>
<sequence length="658" mass="73328">MVKINPPRILPSPRFADRDYELLEKVDVRYGFGWRTGTITKIFEGRRYNVYFRQGNEDRKLDHSEMRPHLEQVDGQTKAMNVPDHQEHIGEACEGSDNPEVVMRLESFGASEDNAKDKTPTSTSLGNIMEQSEDCSENVLKNKKMKLLTTCDNSMPSCTSKMSTDRDIVEVPISVELQKTPAEKTAKQEICPITPKTGGKGIKHSRKHMLGDQPSAKSDSLSGVEIVVTRKDRAVESAFRSSFHLTTVMERKVVDVATPNTNACQGGLKVAEVPVIFGLQDELMRRTLSKNVHQPSCDERLMLMEDQKYDLNGLPEEQSMEFNHLTYGGSIQKRKRGRPPKLALTNPGASVAGKDWGGGGIANEMDVQNQAEVPTCTVVDPPGRDRTGEALETDCKIKEVDMALAVASKNVTDDDQPLSMMFGGMHSSAGDSRVSSGKPANGWNETKERSADRAMDYSANEASNDLCLPFVRRSPVWKTIQSMEAFQIVPQQPHFHPLAECKEDYREGLAVGYMITFTSLFEKISSLQVEDPRSTLESILESLLDLQKHGFDVTLLQGRVNELLSIKEAQEELASQLKDSEREMKEQADSKRELQGKINEIEKKIAELQEELTAANVEMEGTDLNIARSSAKLAVINLRINNVRHDFEDAAAAPWRSP</sequence>
<dbReference type="PANTHER" id="PTHR31917:SF151">
    <property type="entry name" value="AGENET DOMAIN-CONTAINING PROTEIN"/>
    <property type="match status" value="1"/>
</dbReference>
<organism evidence="6">
    <name type="scientific">Rhizophora mucronata</name>
    <name type="common">Asiatic mangrove</name>
    <dbReference type="NCBI Taxonomy" id="61149"/>
    <lineage>
        <taxon>Eukaryota</taxon>
        <taxon>Viridiplantae</taxon>
        <taxon>Streptophyta</taxon>
        <taxon>Embryophyta</taxon>
        <taxon>Tracheophyta</taxon>
        <taxon>Spermatophyta</taxon>
        <taxon>Magnoliopsida</taxon>
        <taxon>eudicotyledons</taxon>
        <taxon>Gunneridae</taxon>
        <taxon>Pentapetalae</taxon>
        <taxon>rosids</taxon>
        <taxon>fabids</taxon>
        <taxon>Malpighiales</taxon>
        <taxon>Rhizophoraceae</taxon>
        <taxon>Rhizophora</taxon>
    </lineage>
</organism>
<evidence type="ECO:0000256" key="3">
    <source>
        <dbReference type="SAM" id="Coils"/>
    </source>
</evidence>
<keyword evidence="3" id="KW-0175">Coiled coil</keyword>
<evidence type="ECO:0000313" key="6">
    <source>
        <dbReference type="EMBL" id="MBX12866.1"/>
    </source>
</evidence>